<evidence type="ECO:0000313" key="3">
    <source>
        <dbReference type="Proteomes" id="UP000215896"/>
    </source>
</evidence>
<keyword evidence="3" id="KW-1185">Reference proteome</keyword>
<sequence>MRLGAGAGFAGDRIDPAVQIARDGELDYLIFECLGERTVALGQARRLADPSSGHDPMLAERMRAVLPHCVGRTRIITNSGAANPRAAGELVRRVADELGLGEVRVAVIEGDDVLAAVRRLDPPTWEDGRRLGEIDEPVISANAYLGCAPIVEALATGADVVITGRCSDPALYLAPLVHEFGWSTEDWQRLGRGTLVGHLLECAGQLTGGYFADPVTKPVPGLARLGFPFADVDSDGNAIFGKPAGSGGRLDAQTCAEQLLYEVDDPANYLTPDVVADFSAVRFTELGPDRVRAEGASGKPRPPTLKVTVGFRSGWQGEGQLSYAGPRALERARLAAEVTIERLQELHGFAAEELFVELIGAGAALRLRPEMASYRGAEDPIEVRLRVVGRAATPERARLVGQEVEGLYTNGPAGGGGSRQSHHEVIAIRSVSLPSNEIRASVQLDRPHLAEPQGAYR</sequence>
<dbReference type="PANTHER" id="PTHR47472">
    <property type="entry name" value="PROPIONYL-COA CARBOXYLASE"/>
    <property type="match status" value="1"/>
</dbReference>
<dbReference type="PANTHER" id="PTHR47472:SF1">
    <property type="entry name" value="DUF1446-DOMAIN-CONTAINING PROTEIN"/>
    <property type="match status" value="1"/>
</dbReference>
<dbReference type="Proteomes" id="UP000215896">
    <property type="component" value="Unassembled WGS sequence"/>
</dbReference>
<feature type="domain" description="Acyclic terpene utilisation N-terminal" evidence="1">
    <location>
        <begin position="1"/>
        <end position="443"/>
    </location>
</feature>
<dbReference type="OrthoDB" id="3959640at2"/>
<dbReference type="EMBL" id="NMVO01000014">
    <property type="protein sequence ID" value="OYO12985.1"/>
    <property type="molecule type" value="Genomic_DNA"/>
</dbReference>
<protein>
    <submittedName>
        <fullName evidence="2">ABC transporter substrate-binding protein</fullName>
    </submittedName>
</protein>
<gene>
    <name evidence="2" type="ORF">CGZ94_12765</name>
</gene>
<evidence type="ECO:0000259" key="1">
    <source>
        <dbReference type="Pfam" id="PF07287"/>
    </source>
</evidence>
<evidence type="ECO:0000313" key="2">
    <source>
        <dbReference type="EMBL" id="OYO12985.1"/>
    </source>
</evidence>
<comment type="caution">
    <text evidence="2">The sequence shown here is derived from an EMBL/GenBank/DDBJ whole genome shotgun (WGS) entry which is preliminary data.</text>
</comment>
<dbReference type="AlphaFoldDB" id="A0A255GAW6"/>
<organism evidence="2 3">
    <name type="scientific">Enemella evansiae</name>
    <dbReference type="NCBI Taxonomy" id="2016499"/>
    <lineage>
        <taxon>Bacteria</taxon>
        <taxon>Bacillati</taxon>
        <taxon>Actinomycetota</taxon>
        <taxon>Actinomycetes</taxon>
        <taxon>Propionibacteriales</taxon>
        <taxon>Propionibacteriaceae</taxon>
        <taxon>Enemella</taxon>
    </lineage>
</organism>
<dbReference type="Pfam" id="PF07287">
    <property type="entry name" value="AtuA"/>
    <property type="match status" value="1"/>
</dbReference>
<dbReference type="InterPro" id="IPR010839">
    <property type="entry name" value="AtuA_N"/>
</dbReference>
<accession>A0A255GAW6</accession>
<proteinExistence type="predicted"/>
<reference evidence="2 3" key="1">
    <citation type="submission" date="2017-07" db="EMBL/GenBank/DDBJ databases">
        <title>Draft whole genome sequences of clinical Proprionibacteriaceae strains.</title>
        <authorList>
            <person name="Bernier A.-M."/>
            <person name="Bernard K."/>
            <person name="Domingo M.-C."/>
        </authorList>
    </citation>
    <scope>NUCLEOTIDE SEQUENCE [LARGE SCALE GENOMIC DNA]</scope>
    <source>
        <strain evidence="2 3">NML 030167</strain>
    </source>
</reference>
<name>A0A255GAW6_9ACTN</name>